<dbReference type="KEGG" id="kbi:30210661"/>
<gene>
    <name evidence="2" type="ORF">I302_06262</name>
    <name evidence="3" type="ORF">I302_106481</name>
</gene>
<evidence type="ECO:0000313" key="3">
    <source>
        <dbReference type="EMBL" id="WVW84447.1"/>
    </source>
</evidence>
<protein>
    <submittedName>
        <fullName evidence="2">Uncharacterized protein</fullName>
    </submittedName>
</protein>
<name>A0A1B9G1B7_9TREE</name>
<sequence>MAQPRPVEQSQSNGGTLSPAHDATRTGMLPSSADNATVRIGSWEDDDRLIKHEMCWSKCWQMELKSTFLRDVTFRDTRSGDTFEVKRGYEWDRCDDKLGQEIHDVASGQIFSPFRLELVTDIASLC</sequence>
<reference evidence="2" key="1">
    <citation type="submission" date="2013-07" db="EMBL/GenBank/DDBJ databases">
        <title>The Genome Sequence of Cryptococcus bestiolae CBS10118.</title>
        <authorList>
            <consortium name="The Broad Institute Genome Sequencing Platform"/>
            <person name="Cuomo C."/>
            <person name="Litvintseva A."/>
            <person name="Chen Y."/>
            <person name="Heitman J."/>
            <person name="Sun S."/>
            <person name="Springer D."/>
            <person name="Dromer F."/>
            <person name="Young S.K."/>
            <person name="Zeng Q."/>
            <person name="Gargeya S."/>
            <person name="Fitzgerald M."/>
            <person name="Abouelleil A."/>
            <person name="Alvarado L."/>
            <person name="Berlin A.M."/>
            <person name="Chapman S.B."/>
            <person name="Dewar J."/>
            <person name="Goldberg J."/>
            <person name="Griggs A."/>
            <person name="Gujja S."/>
            <person name="Hansen M."/>
            <person name="Howarth C."/>
            <person name="Imamovic A."/>
            <person name="Larimer J."/>
            <person name="McCowan C."/>
            <person name="Murphy C."/>
            <person name="Pearson M."/>
            <person name="Priest M."/>
            <person name="Roberts A."/>
            <person name="Saif S."/>
            <person name="Shea T."/>
            <person name="Sykes S."/>
            <person name="Wortman J."/>
            <person name="Nusbaum C."/>
            <person name="Birren B."/>
        </authorList>
    </citation>
    <scope>NUCLEOTIDE SEQUENCE [LARGE SCALE GENOMIC DNA]</scope>
    <source>
        <strain evidence="2">CBS 10118</strain>
    </source>
</reference>
<dbReference type="GeneID" id="30210661"/>
<organism evidence="2">
    <name type="scientific">Kwoniella bestiolae CBS 10118</name>
    <dbReference type="NCBI Taxonomy" id="1296100"/>
    <lineage>
        <taxon>Eukaryota</taxon>
        <taxon>Fungi</taxon>
        <taxon>Dikarya</taxon>
        <taxon>Basidiomycota</taxon>
        <taxon>Agaricomycotina</taxon>
        <taxon>Tremellomycetes</taxon>
        <taxon>Tremellales</taxon>
        <taxon>Cryptococcaceae</taxon>
        <taxon>Kwoniella</taxon>
    </lineage>
</organism>
<dbReference type="EMBL" id="CP144545">
    <property type="protein sequence ID" value="WVW84447.1"/>
    <property type="molecule type" value="Genomic_DNA"/>
</dbReference>
<proteinExistence type="predicted"/>
<evidence type="ECO:0000313" key="4">
    <source>
        <dbReference type="Proteomes" id="UP000092730"/>
    </source>
</evidence>
<evidence type="ECO:0000256" key="1">
    <source>
        <dbReference type="SAM" id="MobiDB-lite"/>
    </source>
</evidence>
<reference evidence="2" key="3">
    <citation type="submission" date="2014-01" db="EMBL/GenBank/DDBJ databases">
        <title>Evolution of pathogenesis and genome organization in the Tremellales.</title>
        <authorList>
            <person name="Cuomo C."/>
            <person name="Litvintseva A."/>
            <person name="Heitman J."/>
            <person name="Chen Y."/>
            <person name="Sun S."/>
            <person name="Springer D."/>
            <person name="Dromer F."/>
            <person name="Young S."/>
            <person name="Zeng Q."/>
            <person name="Chapman S."/>
            <person name="Gujja S."/>
            <person name="Saif S."/>
            <person name="Birren B."/>
        </authorList>
    </citation>
    <scope>NUCLEOTIDE SEQUENCE</scope>
    <source>
        <strain evidence="2">CBS 10118</strain>
    </source>
</reference>
<keyword evidence="4" id="KW-1185">Reference proteome</keyword>
<reference evidence="3" key="2">
    <citation type="submission" date="2013-07" db="EMBL/GenBank/DDBJ databases">
        <authorList>
            <consortium name="The Broad Institute Genome Sequencing Platform"/>
            <person name="Cuomo C."/>
            <person name="Litvintseva A."/>
            <person name="Chen Y."/>
            <person name="Heitman J."/>
            <person name="Sun S."/>
            <person name="Springer D."/>
            <person name="Dromer F."/>
            <person name="Young S.K."/>
            <person name="Zeng Q."/>
            <person name="Gargeya S."/>
            <person name="Fitzgerald M."/>
            <person name="Abouelleil A."/>
            <person name="Alvarado L."/>
            <person name="Berlin A.M."/>
            <person name="Chapman S.B."/>
            <person name="Dewar J."/>
            <person name="Goldberg J."/>
            <person name="Griggs A."/>
            <person name="Gujja S."/>
            <person name="Hansen M."/>
            <person name="Howarth C."/>
            <person name="Imamovic A."/>
            <person name="Larimer J."/>
            <person name="McCowan C."/>
            <person name="Murphy C."/>
            <person name="Pearson M."/>
            <person name="Priest M."/>
            <person name="Roberts A."/>
            <person name="Saif S."/>
            <person name="Shea T."/>
            <person name="Sykes S."/>
            <person name="Wortman J."/>
            <person name="Nusbaum C."/>
            <person name="Birren B."/>
        </authorList>
    </citation>
    <scope>NUCLEOTIDE SEQUENCE</scope>
    <source>
        <strain evidence="3">CBS 10118</strain>
    </source>
</reference>
<accession>A0A1B9G1B7</accession>
<dbReference type="RefSeq" id="XP_019045871.1">
    <property type="nucleotide sequence ID" value="XM_019192874.1"/>
</dbReference>
<dbReference type="AlphaFoldDB" id="A0A1B9G1B7"/>
<reference evidence="3" key="4">
    <citation type="submission" date="2024-02" db="EMBL/GenBank/DDBJ databases">
        <title>Comparative genomics of Cryptococcus and Kwoniella reveals pathogenesis evolution and contrasting modes of karyotype evolution via chromosome fusion or intercentromeric recombination.</title>
        <authorList>
            <person name="Coelho M.A."/>
            <person name="David-Palma M."/>
            <person name="Shea T."/>
            <person name="Bowers K."/>
            <person name="McGinley-Smith S."/>
            <person name="Mohammad A.W."/>
            <person name="Gnirke A."/>
            <person name="Yurkov A.M."/>
            <person name="Nowrousian M."/>
            <person name="Sun S."/>
            <person name="Cuomo C.A."/>
            <person name="Heitman J."/>
        </authorList>
    </citation>
    <scope>NUCLEOTIDE SEQUENCE</scope>
    <source>
        <strain evidence="3">CBS 10118</strain>
    </source>
</reference>
<feature type="region of interest" description="Disordered" evidence="1">
    <location>
        <begin position="1"/>
        <end position="34"/>
    </location>
</feature>
<dbReference type="VEuPathDB" id="FungiDB:I302_06262"/>
<dbReference type="EMBL" id="KI894022">
    <property type="protein sequence ID" value="OCF24801.1"/>
    <property type="molecule type" value="Genomic_DNA"/>
</dbReference>
<evidence type="ECO:0000313" key="2">
    <source>
        <dbReference type="EMBL" id="OCF24801.1"/>
    </source>
</evidence>
<dbReference type="Proteomes" id="UP000092730">
    <property type="component" value="Chromosome 5"/>
</dbReference>